<protein>
    <submittedName>
        <fullName evidence="6">Phosphodiesterase</fullName>
    </submittedName>
</protein>
<keyword evidence="2" id="KW-0378">Hydrolase</keyword>
<dbReference type="InterPro" id="IPR042281">
    <property type="entry name" value="GpdQ_beta-strand"/>
</dbReference>
<evidence type="ECO:0000259" key="5">
    <source>
        <dbReference type="Pfam" id="PF00149"/>
    </source>
</evidence>
<dbReference type="KEGG" id="acru:HHL28_08290"/>
<dbReference type="Pfam" id="PF00149">
    <property type="entry name" value="Metallophos"/>
    <property type="match status" value="1"/>
</dbReference>
<dbReference type="SUPFAM" id="SSF56300">
    <property type="entry name" value="Metallo-dependent phosphatases"/>
    <property type="match status" value="1"/>
</dbReference>
<dbReference type="PANTHER" id="PTHR42988:SF2">
    <property type="entry name" value="CYCLIC NUCLEOTIDE PHOSPHODIESTERASE CBUA0032-RELATED"/>
    <property type="match status" value="1"/>
</dbReference>
<evidence type="ECO:0000256" key="3">
    <source>
        <dbReference type="ARBA" id="ARBA00023004"/>
    </source>
</evidence>
<evidence type="ECO:0000256" key="2">
    <source>
        <dbReference type="ARBA" id="ARBA00022801"/>
    </source>
</evidence>
<dbReference type="Proteomes" id="UP000501891">
    <property type="component" value="Chromosome"/>
</dbReference>
<dbReference type="InterPro" id="IPR042283">
    <property type="entry name" value="GpdQ_catalytic"/>
</dbReference>
<dbReference type="Gene3D" id="3.30.750.180">
    <property type="entry name" value="GpdQ, beta-strand dimerisation domain"/>
    <property type="match status" value="1"/>
</dbReference>
<comment type="similarity">
    <text evidence="4">Belongs to the cyclic nucleotide phosphodiesterase class-III family.</text>
</comment>
<keyword evidence="1" id="KW-0479">Metal-binding</keyword>
<dbReference type="GO" id="GO:0046872">
    <property type="term" value="F:metal ion binding"/>
    <property type="evidence" value="ECO:0007669"/>
    <property type="project" value="UniProtKB-KW"/>
</dbReference>
<dbReference type="EMBL" id="CP051775">
    <property type="protein sequence ID" value="QJE73080.1"/>
    <property type="molecule type" value="Genomic_DNA"/>
</dbReference>
<accession>A0A858R6M4</accession>
<sequence length="254" mass="27353">MIIAQLSDLHCTVPGERAVKRYDTNAALARAVERVNGLRPRPDLVVVTGDIGNGPKPGEYGPAAELLGRLEIPFLPLPGNHDDRQGLREAFGHLGLFPAEGEFLHYEHRVGGLRILALDTVIPMDVPGRLCDARLSWVEARLREDSGPTLVIMHHPPFLVGSGVMDPIRCQGGEAFEMLLRQHGNIAGVLCGHVHRGIAVPFAGTLGFCAPSTGMLLAFDPTPGAPPVWTDDPPGFALHVWEPGVPLRSHVLTV</sequence>
<proteinExistence type="inferred from homology"/>
<reference evidence="6" key="1">
    <citation type="submission" date="2020-04" db="EMBL/GenBank/DDBJ databases">
        <title>A desert anoxygenic phototrophic bacterium fixes CO2 using RubisCO under aerobic conditions.</title>
        <authorList>
            <person name="Tang K."/>
        </authorList>
    </citation>
    <scope>NUCLEOTIDE SEQUENCE [LARGE SCALE GENOMIC DNA]</scope>
    <source>
        <strain evidence="6">MIMtkB3</strain>
    </source>
</reference>
<evidence type="ECO:0000313" key="7">
    <source>
        <dbReference type="Proteomes" id="UP000501891"/>
    </source>
</evidence>
<name>A0A858R6M4_9PROT</name>
<dbReference type="InterPro" id="IPR026575">
    <property type="entry name" value="GpdQ/CpdA-like"/>
</dbReference>
<dbReference type="PANTHER" id="PTHR42988">
    <property type="entry name" value="PHOSPHOHYDROLASE"/>
    <property type="match status" value="1"/>
</dbReference>
<dbReference type="Gene3D" id="3.60.21.40">
    <property type="entry name" value="GpdQ, catalytic alpha/beta sandwich domain"/>
    <property type="match status" value="1"/>
</dbReference>
<dbReference type="CDD" id="cd07402">
    <property type="entry name" value="MPP_GpdQ"/>
    <property type="match status" value="1"/>
</dbReference>
<evidence type="ECO:0000256" key="1">
    <source>
        <dbReference type="ARBA" id="ARBA00022723"/>
    </source>
</evidence>
<dbReference type="GO" id="GO:0004112">
    <property type="term" value="F:cyclic-nucleotide phosphodiesterase activity"/>
    <property type="evidence" value="ECO:0007669"/>
    <property type="project" value="InterPro"/>
</dbReference>
<evidence type="ECO:0000256" key="4">
    <source>
        <dbReference type="ARBA" id="ARBA00025742"/>
    </source>
</evidence>
<keyword evidence="3" id="KW-0408">Iron</keyword>
<dbReference type="AlphaFoldDB" id="A0A858R6M4"/>
<dbReference type="InterPro" id="IPR050884">
    <property type="entry name" value="CNP_phosphodiesterase-III"/>
</dbReference>
<keyword evidence="7" id="KW-1185">Reference proteome</keyword>
<feature type="domain" description="Calcineurin-like phosphoesterase" evidence="5">
    <location>
        <begin position="2"/>
        <end position="196"/>
    </location>
</feature>
<gene>
    <name evidence="6" type="ORF">HHL28_08290</name>
</gene>
<evidence type="ECO:0000313" key="6">
    <source>
        <dbReference type="EMBL" id="QJE73080.1"/>
    </source>
</evidence>
<dbReference type="InterPro" id="IPR029052">
    <property type="entry name" value="Metallo-depent_PP-like"/>
</dbReference>
<organism evidence="6 7">
    <name type="scientific">Aerophototrophica crusticola</name>
    <dbReference type="NCBI Taxonomy" id="1709002"/>
    <lineage>
        <taxon>Bacteria</taxon>
        <taxon>Pseudomonadati</taxon>
        <taxon>Pseudomonadota</taxon>
        <taxon>Alphaproteobacteria</taxon>
        <taxon>Rhodospirillales</taxon>
        <taxon>Rhodospirillaceae</taxon>
        <taxon>Aerophototrophica</taxon>
    </lineage>
</organism>
<dbReference type="InterPro" id="IPR004843">
    <property type="entry name" value="Calcineurin-like_PHP"/>
</dbReference>